<evidence type="ECO:0000313" key="4">
    <source>
        <dbReference type="Proteomes" id="UP000239735"/>
    </source>
</evidence>
<dbReference type="Proteomes" id="UP000239735">
    <property type="component" value="Unassembled WGS sequence"/>
</dbReference>
<gene>
    <name evidence="3" type="ORF">SBA5_290041</name>
</gene>
<dbReference type="InterPro" id="IPR010496">
    <property type="entry name" value="AL/BT2_dom"/>
</dbReference>
<feature type="signal peptide" evidence="1">
    <location>
        <begin position="1"/>
        <end position="29"/>
    </location>
</feature>
<name>A0A2N9LA78_9BACT</name>
<dbReference type="OrthoDB" id="128463at2"/>
<accession>A0A2N9LA78</accession>
<dbReference type="GO" id="GO:0016787">
    <property type="term" value="F:hydrolase activity"/>
    <property type="evidence" value="ECO:0007669"/>
    <property type="project" value="InterPro"/>
</dbReference>
<protein>
    <recommendedName>
        <fullName evidence="2">3-keto-alpha-glucoside-1,2-lyase/3-keto-2-hydroxy-glucal hydratase domain-containing protein</fullName>
    </recommendedName>
</protein>
<evidence type="ECO:0000313" key="3">
    <source>
        <dbReference type="EMBL" id="SPE20187.1"/>
    </source>
</evidence>
<evidence type="ECO:0000256" key="1">
    <source>
        <dbReference type="SAM" id="SignalP"/>
    </source>
</evidence>
<dbReference type="AlphaFoldDB" id="A0A2N9LA78"/>
<feature type="chain" id="PRO_5014958183" description="3-keto-alpha-glucoside-1,2-lyase/3-keto-2-hydroxy-glucal hydratase domain-containing protein" evidence="1">
    <location>
        <begin position="30"/>
        <end position="221"/>
    </location>
</feature>
<dbReference type="Gene3D" id="2.60.120.560">
    <property type="entry name" value="Exo-inulinase, domain 1"/>
    <property type="match status" value="1"/>
</dbReference>
<proteinExistence type="predicted"/>
<keyword evidence="1" id="KW-0732">Signal</keyword>
<reference evidence="4" key="1">
    <citation type="submission" date="2018-02" db="EMBL/GenBank/DDBJ databases">
        <authorList>
            <person name="Hausmann B."/>
        </authorList>
    </citation>
    <scope>NUCLEOTIDE SEQUENCE [LARGE SCALE GENOMIC DNA]</scope>
    <source>
        <strain evidence="4">Peat soil MAG SbA5</strain>
    </source>
</reference>
<dbReference type="EMBL" id="OKRB01000085">
    <property type="protein sequence ID" value="SPE20187.1"/>
    <property type="molecule type" value="Genomic_DNA"/>
</dbReference>
<evidence type="ECO:0000259" key="2">
    <source>
        <dbReference type="Pfam" id="PF06439"/>
    </source>
</evidence>
<dbReference type="Pfam" id="PF06439">
    <property type="entry name" value="3keto-disac_hyd"/>
    <property type="match status" value="1"/>
</dbReference>
<feature type="domain" description="3-keto-alpha-glucoside-1,2-lyase/3-keto-2-hydroxy-glucal hydratase" evidence="2">
    <location>
        <begin position="61"/>
        <end position="218"/>
    </location>
</feature>
<organism evidence="3 4">
    <name type="scientific">Candidatus Sulfuritelmatomonas gaucii</name>
    <dbReference type="NCBI Taxonomy" id="2043161"/>
    <lineage>
        <taxon>Bacteria</taxon>
        <taxon>Pseudomonadati</taxon>
        <taxon>Acidobacteriota</taxon>
        <taxon>Terriglobia</taxon>
        <taxon>Terriglobales</taxon>
        <taxon>Acidobacteriaceae</taxon>
        <taxon>Candidatus Sulfuritelmatomonas</taxon>
    </lineage>
</organism>
<sequence>MNLRFRATPVARTVAPFFAFVIAALPASAQSINLFPANHDDPQHEIWTRVAIPPDHPVSNVAQWHIDYAKKQIICDGNGGHEWLRFNREVANFTFHVKWRFTPVSTPNPKYNSGVFFRNNLDGSIWHQAQTSLAGGYIFGLTPIDGKPTRFNLQKEMKENRVKPPGQWNVYDIRCVSDTCTLVVNGELVNTTKVGLDKGYVGLEAEGYQITFKDMKLRELP</sequence>